<dbReference type="Gene3D" id="3.40.50.200">
    <property type="entry name" value="Peptidase S8/S53 domain"/>
    <property type="match status" value="1"/>
</dbReference>
<dbReference type="AlphaFoldDB" id="A0A1I5VCM9"/>
<feature type="domain" description="Secretion system C-terminal sorting" evidence="8">
    <location>
        <begin position="543"/>
        <end position="620"/>
    </location>
</feature>
<dbReference type="STRING" id="1079859.SAMN04515674_10943"/>
<evidence type="ECO:0000256" key="2">
    <source>
        <dbReference type="ARBA" id="ARBA00022670"/>
    </source>
</evidence>
<dbReference type="SUPFAM" id="SSF52743">
    <property type="entry name" value="Subtilisin-like"/>
    <property type="match status" value="1"/>
</dbReference>
<dbReference type="InterPro" id="IPR026444">
    <property type="entry name" value="Secre_tail"/>
</dbReference>
<evidence type="ECO:0000259" key="7">
    <source>
        <dbReference type="Pfam" id="PF00082"/>
    </source>
</evidence>
<dbReference type="Proteomes" id="UP000199306">
    <property type="component" value="Unassembled WGS sequence"/>
</dbReference>
<protein>
    <submittedName>
        <fullName evidence="9">Por secretion system C-terminal sorting domain-containing protein</fullName>
    </submittedName>
</protein>
<keyword evidence="2 5" id="KW-0645">Protease</keyword>
<dbReference type="GO" id="GO:0006508">
    <property type="term" value="P:proteolysis"/>
    <property type="evidence" value="ECO:0007669"/>
    <property type="project" value="UniProtKB-KW"/>
</dbReference>
<dbReference type="InterPro" id="IPR000209">
    <property type="entry name" value="Peptidase_S8/S53_dom"/>
</dbReference>
<evidence type="ECO:0000256" key="3">
    <source>
        <dbReference type="ARBA" id="ARBA00022801"/>
    </source>
</evidence>
<name>A0A1I5VCM9_9BACT</name>
<dbReference type="InterPro" id="IPR036852">
    <property type="entry name" value="Peptidase_S8/S53_dom_sf"/>
</dbReference>
<dbReference type="PROSITE" id="PS00138">
    <property type="entry name" value="SUBTILASE_SER"/>
    <property type="match status" value="1"/>
</dbReference>
<accession>A0A1I5VCM9</accession>
<sequence>MRKNNIHVKIKLSVLCFMFSSVISIAQISPQYVNGEVYLKIRDNSTISLGTTTSVSLSSVSFLNALSQTFKIQNITRSFYNGDVKTGITSANSQVAAAALRISKIVRIKLANPNQTDAFIALAKTYADVEYVEKVQMFSTGVTPNDIGANSQTGTGQWALYKVNAMQAWGITIGNPSVIVAVVDNAIDTSHLDLVNNVVGGRDVADGDNNTIPSNTAMNHGTHVAGIVGAQTNNSFGIASIGYNIKVMPVKTAKDTDGTTTISFGYEGITWAAQNGAKVINCSWRAPTSIADGGSVDSSYPTQRDVINFAIQNGCVLVVAAGNDNTSNLTIPAGFTNVISVASTGFTDVKSSFSNYGSWIDISAPGESIYSTLPSNSYASWDGTSMASPLVAGIVGLMYSINPNLTRDQCETCLRNSALNIDANNSGFAGKLGSGRVDAHGAVLCAQNLRCPSTLTLTTSINSGTQLFQSSSNIFSTSQISGNTTNITYKAGNQIKLQQGFKVSNQAVFKAYLAGCSAARMASENAEITEFKSDEISILSASPNPVVNGEFIISYSVTTDGLASISLANVMGEHIKTIVPEKYHEKGTYKVSVNATDLRNGLYLYTLRGDNVFQSKKILIQH</sequence>
<feature type="domain" description="Peptidase S8/S53" evidence="7">
    <location>
        <begin position="177"/>
        <end position="428"/>
    </location>
</feature>
<dbReference type="Pfam" id="PF18962">
    <property type="entry name" value="Por_Secre_tail"/>
    <property type="match status" value="1"/>
</dbReference>
<dbReference type="InterPro" id="IPR050131">
    <property type="entry name" value="Peptidase_S8_subtilisin-like"/>
</dbReference>
<dbReference type="OrthoDB" id="9813435at2"/>
<keyword evidence="4 5" id="KW-0720">Serine protease</keyword>
<feature type="active site" description="Charge relay system" evidence="5">
    <location>
        <position position="220"/>
    </location>
</feature>
<evidence type="ECO:0000256" key="5">
    <source>
        <dbReference type="PROSITE-ProRule" id="PRU01240"/>
    </source>
</evidence>
<dbReference type="PRINTS" id="PR00723">
    <property type="entry name" value="SUBTILISIN"/>
</dbReference>
<evidence type="ECO:0000256" key="4">
    <source>
        <dbReference type="ARBA" id="ARBA00022825"/>
    </source>
</evidence>
<evidence type="ECO:0000256" key="6">
    <source>
        <dbReference type="SAM" id="SignalP"/>
    </source>
</evidence>
<reference evidence="9 10" key="1">
    <citation type="submission" date="2016-10" db="EMBL/GenBank/DDBJ databases">
        <authorList>
            <person name="de Groot N.N."/>
        </authorList>
    </citation>
    <scope>NUCLEOTIDE SEQUENCE [LARGE SCALE GENOMIC DNA]</scope>
    <source>
        <strain evidence="10">E92,LMG 26720,CCM 7988</strain>
    </source>
</reference>
<dbReference type="RefSeq" id="WP_092018077.1">
    <property type="nucleotide sequence ID" value="NZ_FOXH01000009.1"/>
</dbReference>
<comment type="similarity">
    <text evidence="1 5">Belongs to the peptidase S8 family.</text>
</comment>
<keyword evidence="6" id="KW-0732">Signal</keyword>
<dbReference type="InterPro" id="IPR015500">
    <property type="entry name" value="Peptidase_S8_subtilisin-rel"/>
</dbReference>
<evidence type="ECO:0000313" key="9">
    <source>
        <dbReference type="EMBL" id="SFQ05314.1"/>
    </source>
</evidence>
<gene>
    <name evidence="9" type="ORF">SAMN04515674_10943</name>
</gene>
<dbReference type="PANTHER" id="PTHR43806:SF11">
    <property type="entry name" value="CEREVISIN-RELATED"/>
    <property type="match status" value="1"/>
</dbReference>
<evidence type="ECO:0000259" key="8">
    <source>
        <dbReference type="Pfam" id="PF18962"/>
    </source>
</evidence>
<dbReference type="Pfam" id="PF00082">
    <property type="entry name" value="Peptidase_S8"/>
    <property type="match status" value="1"/>
</dbReference>
<proteinExistence type="inferred from homology"/>
<dbReference type="EMBL" id="FOXH01000009">
    <property type="protein sequence ID" value="SFQ05314.1"/>
    <property type="molecule type" value="Genomic_DNA"/>
</dbReference>
<feature type="active site" description="Charge relay system" evidence="5">
    <location>
        <position position="184"/>
    </location>
</feature>
<feature type="chain" id="PRO_5011688072" evidence="6">
    <location>
        <begin position="27"/>
        <end position="622"/>
    </location>
</feature>
<dbReference type="PROSITE" id="PS51892">
    <property type="entry name" value="SUBTILASE"/>
    <property type="match status" value="1"/>
</dbReference>
<dbReference type="InterPro" id="IPR023828">
    <property type="entry name" value="Peptidase_S8_Ser-AS"/>
</dbReference>
<organism evidence="9 10">
    <name type="scientific">Pseudarcicella hirudinis</name>
    <dbReference type="NCBI Taxonomy" id="1079859"/>
    <lineage>
        <taxon>Bacteria</taxon>
        <taxon>Pseudomonadati</taxon>
        <taxon>Bacteroidota</taxon>
        <taxon>Cytophagia</taxon>
        <taxon>Cytophagales</taxon>
        <taxon>Flectobacillaceae</taxon>
        <taxon>Pseudarcicella</taxon>
    </lineage>
</organism>
<dbReference type="NCBIfam" id="NF045639">
    <property type="entry name" value="GCX_COOH"/>
    <property type="match status" value="1"/>
</dbReference>
<dbReference type="GO" id="GO:0004252">
    <property type="term" value="F:serine-type endopeptidase activity"/>
    <property type="evidence" value="ECO:0007669"/>
    <property type="project" value="UniProtKB-UniRule"/>
</dbReference>
<feature type="signal peptide" evidence="6">
    <location>
        <begin position="1"/>
        <end position="26"/>
    </location>
</feature>
<dbReference type="NCBIfam" id="TIGR04183">
    <property type="entry name" value="Por_Secre_tail"/>
    <property type="match status" value="1"/>
</dbReference>
<dbReference type="InterPro" id="IPR055015">
    <property type="entry name" value="GCX_COOH"/>
</dbReference>
<feature type="active site" description="Charge relay system" evidence="5">
    <location>
        <position position="385"/>
    </location>
</feature>
<dbReference type="PROSITE" id="PS00137">
    <property type="entry name" value="SUBTILASE_HIS"/>
    <property type="match status" value="1"/>
</dbReference>
<evidence type="ECO:0000256" key="1">
    <source>
        <dbReference type="ARBA" id="ARBA00011073"/>
    </source>
</evidence>
<dbReference type="PANTHER" id="PTHR43806">
    <property type="entry name" value="PEPTIDASE S8"/>
    <property type="match status" value="1"/>
</dbReference>
<keyword evidence="3 5" id="KW-0378">Hydrolase</keyword>
<keyword evidence="10" id="KW-1185">Reference proteome</keyword>
<evidence type="ECO:0000313" key="10">
    <source>
        <dbReference type="Proteomes" id="UP000199306"/>
    </source>
</evidence>
<dbReference type="InterPro" id="IPR022398">
    <property type="entry name" value="Peptidase_S8_His-AS"/>
</dbReference>